<dbReference type="EMBL" id="PTIS01000001">
    <property type="protein sequence ID" value="PPK49469.1"/>
    <property type="molecule type" value="Genomic_DNA"/>
</dbReference>
<dbReference type="InterPro" id="IPR036038">
    <property type="entry name" value="Aminotransferase-like"/>
</dbReference>
<dbReference type="AlphaFoldDB" id="A0A2S6G0M0"/>
<dbReference type="Proteomes" id="UP000239863">
    <property type="component" value="Unassembled WGS sequence"/>
</dbReference>
<proteinExistence type="inferred from homology"/>
<reference evidence="6 7" key="1">
    <citation type="submission" date="2018-02" db="EMBL/GenBank/DDBJ databases">
        <title>Genomic Encyclopedia of Archaeal and Bacterial Type Strains, Phase II (KMG-II): from individual species to whole genera.</title>
        <authorList>
            <person name="Goeker M."/>
        </authorList>
    </citation>
    <scope>NUCLEOTIDE SEQUENCE [LARGE SCALE GENOMIC DNA]</scope>
    <source>
        <strain evidence="6 7">DSM 15099</strain>
    </source>
</reference>
<name>A0A2S6G0M0_9CLOT</name>
<sequence>MIFITCIYFMVDCINKFLIKNGKVEKCAEFNNDFIYSGINVYEVIRVVNGVPLFFEKHIKRMEKSMKLIDMKLPYSYETCKGYVKELIELNGKLDGNIKIVINADKPKKDFIMFYINHAYPTESDYKEGVRTILYHGERDNPNAKIVNDDFREKINEKINDKQVYEAILVDKNGKVTEGSKSNIFFIKEDCVITSPISEVLPGITRDEILEICLENKINVKEEGYKYEELMNLDGAFISGTSPSVLPIKYIDENLLKSTQNGIIKIIMDKYREKVKDYINYWV</sequence>
<evidence type="ECO:0000256" key="4">
    <source>
        <dbReference type="RuleBase" id="RU004106"/>
    </source>
</evidence>
<evidence type="ECO:0000313" key="6">
    <source>
        <dbReference type="EMBL" id="PPK49469.1"/>
    </source>
</evidence>
<dbReference type="Pfam" id="PF01063">
    <property type="entry name" value="Aminotran_4"/>
    <property type="match status" value="1"/>
</dbReference>
<dbReference type="PANTHER" id="PTHR42743">
    <property type="entry name" value="AMINO-ACID AMINOTRANSFERASE"/>
    <property type="match status" value="1"/>
</dbReference>
<dbReference type="GO" id="GO:0005829">
    <property type="term" value="C:cytosol"/>
    <property type="evidence" value="ECO:0007669"/>
    <property type="project" value="TreeGrafter"/>
</dbReference>
<keyword evidence="6" id="KW-0032">Aminotransferase</keyword>
<evidence type="ECO:0000256" key="5">
    <source>
        <dbReference type="RuleBase" id="RU004516"/>
    </source>
</evidence>
<keyword evidence="3 5" id="KW-0663">Pyridoxal phosphate</keyword>
<dbReference type="InterPro" id="IPR043131">
    <property type="entry name" value="BCAT-like_N"/>
</dbReference>
<dbReference type="Gene3D" id="3.20.10.10">
    <property type="entry name" value="D-amino Acid Aminotransferase, subunit A, domain 2"/>
    <property type="match status" value="1"/>
</dbReference>
<evidence type="ECO:0000256" key="2">
    <source>
        <dbReference type="ARBA" id="ARBA00009320"/>
    </source>
</evidence>
<dbReference type="PANTHER" id="PTHR42743:SF11">
    <property type="entry name" value="AMINODEOXYCHORISMATE LYASE"/>
    <property type="match status" value="1"/>
</dbReference>
<comment type="similarity">
    <text evidence="2 4">Belongs to the class-IV pyridoxal-phosphate-dependent aminotransferase family.</text>
</comment>
<keyword evidence="6" id="KW-0808">Transferase</keyword>
<accession>A0A2S6G0M0</accession>
<dbReference type="InterPro" id="IPR043132">
    <property type="entry name" value="BCAT-like_C"/>
</dbReference>
<protein>
    <submittedName>
        <fullName evidence="6">Branched-chain amino acid aminotransferase</fullName>
    </submittedName>
</protein>
<dbReference type="GO" id="GO:0008483">
    <property type="term" value="F:transaminase activity"/>
    <property type="evidence" value="ECO:0007669"/>
    <property type="project" value="UniProtKB-KW"/>
</dbReference>
<evidence type="ECO:0000256" key="1">
    <source>
        <dbReference type="ARBA" id="ARBA00001933"/>
    </source>
</evidence>
<evidence type="ECO:0000313" key="7">
    <source>
        <dbReference type="Proteomes" id="UP000239863"/>
    </source>
</evidence>
<dbReference type="InterPro" id="IPR050571">
    <property type="entry name" value="Class-IV_PLP-Dep_Aminotrnsfr"/>
</dbReference>
<dbReference type="SUPFAM" id="SSF56752">
    <property type="entry name" value="D-aminoacid aminotransferase-like PLP-dependent enzymes"/>
    <property type="match status" value="1"/>
</dbReference>
<comment type="cofactor">
    <cofactor evidence="1 5">
        <name>pyridoxal 5'-phosphate</name>
        <dbReference type="ChEBI" id="CHEBI:597326"/>
    </cofactor>
</comment>
<evidence type="ECO:0000256" key="3">
    <source>
        <dbReference type="ARBA" id="ARBA00022898"/>
    </source>
</evidence>
<comment type="caution">
    <text evidence="6">The sequence shown here is derived from an EMBL/GenBank/DDBJ whole genome shotgun (WGS) entry which is preliminary data.</text>
</comment>
<dbReference type="InterPro" id="IPR018300">
    <property type="entry name" value="Aminotrans_IV_CS"/>
</dbReference>
<dbReference type="PROSITE" id="PS00770">
    <property type="entry name" value="AA_TRANSFER_CLASS_4"/>
    <property type="match status" value="1"/>
</dbReference>
<gene>
    <name evidence="6" type="ORF">BD821_101130</name>
</gene>
<organism evidence="6 7">
    <name type="scientific">Clostridium algidicarnis DSM 15099</name>
    <dbReference type="NCBI Taxonomy" id="1121295"/>
    <lineage>
        <taxon>Bacteria</taxon>
        <taxon>Bacillati</taxon>
        <taxon>Bacillota</taxon>
        <taxon>Clostridia</taxon>
        <taxon>Eubacteriales</taxon>
        <taxon>Clostridiaceae</taxon>
        <taxon>Clostridium</taxon>
    </lineage>
</organism>
<dbReference type="GO" id="GO:0046394">
    <property type="term" value="P:carboxylic acid biosynthetic process"/>
    <property type="evidence" value="ECO:0007669"/>
    <property type="project" value="UniProtKB-ARBA"/>
</dbReference>
<dbReference type="RefSeq" id="WP_104408863.1">
    <property type="nucleotide sequence ID" value="NZ_PTIS01000001.1"/>
</dbReference>
<dbReference type="CDD" id="cd00449">
    <property type="entry name" value="PLPDE_IV"/>
    <property type="match status" value="1"/>
</dbReference>
<dbReference type="STRING" id="37659.GCA_000703125_02828"/>
<dbReference type="OrthoDB" id="9805628at2"/>
<dbReference type="Gene3D" id="3.30.470.10">
    <property type="match status" value="1"/>
</dbReference>
<dbReference type="InterPro" id="IPR001544">
    <property type="entry name" value="Aminotrans_IV"/>
</dbReference>